<keyword evidence="10" id="KW-0482">Metalloprotease</keyword>
<reference evidence="14 15" key="1">
    <citation type="submission" date="2019-02" db="EMBL/GenBank/DDBJ databases">
        <title>Deep-cultivation of Planctomycetes and their phenomic and genomic characterization uncovers novel biology.</title>
        <authorList>
            <person name="Wiegand S."/>
            <person name="Jogler M."/>
            <person name="Boedeker C."/>
            <person name="Pinto D."/>
            <person name="Vollmers J."/>
            <person name="Rivas-Marin E."/>
            <person name="Kohn T."/>
            <person name="Peeters S.H."/>
            <person name="Heuer A."/>
            <person name="Rast P."/>
            <person name="Oberbeckmann S."/>
            <person name="Bunk B."/>
            <person name="Jeske O."/>
            <person name="Meyerdierks A."/>
            <person name="Storesund J.E."/>
            <person name="Kallscheuer N."/>
            <person name="Luecker S."/>
            <person name="Lage O.M."/>
            <person name="Pohl T."/>
            <person name="Merkel B.J."/>
            <person name="Hornburger P."/>
            <person name="Mueller R.-W."/>
            <person name="Bruemmer F."/>
            <person name="Labrenz M."/>
            <person name="Spormann A.M."/>
            <person name="Op den Camp H."/>
            <person name="Overmann J."/>
            <person name="Amann R."/>
            <person name="Jetten M.S.M."/>
            <person name="Mascher T."/>
            <person name="Medema M.H."/>
            <person name="Devos D.P."/>
            <person name="Kaster A.-K."/>
            <person name="Ovreas L."/>
            <person name="Rohde M."/>
            <person name="Galperin M.Y."/>
            <person name="Jogler C."/>
        </authorList>
    </citation>
    <scope>NUCLEOTIDE SEQUENCE [LARGE SCALE GENOMIC DNA]</scope>
    <source>
        <strain evidence="14 15">SV_7m_r</strain>
    </source>
</reference>
<evidence type="ECO:0000256" key="9">
    <source>
        <dbReference type="ARBA" id="ARBA00022989"/>
    </source>
</evidence>
<evidence type="ECO:0000256" key="2">
    <source>
        <dbReference type="ARBA" id="ARBA00004651"/>
    </source>
</evidence>
<keyword evidence="7" id="KW-0378">Hydrolase</keyword>
<keyword evidence="6" id="KW-0479">Metal-binding</keyword>
<evidence type="ECO:0000259" key="13">
    <source>
        <dbReference type="Pfam" id="PF01435"/>
    </source>
</evidence>
<evidence type="ECO:0000256" key="6">
    <source>
        <dbReference type="ARBA" id="ARBA00022723"/>
    </source>
</evidence>
<keyword evidence="11 12" id="KW-0472">Membrane</keyword>
<keyword evidence="15" id="KW-1185">Reference proteome</keyword>
<dbReference type="GO" id="GO:0004222">
    <property type="term" value="F:metalloendopeptidase activity"/>
    <property type="evidence" value="ECO:0007669"/>
    <property type="project" value="InterPro"/>
</dbReference>
<keyword evidence="5 12" id="KW-0812">Transmembrane</keyword>
<keyword evidence="3" id="KW-1003">Cell membrane</keyword>
<name>A0A517SQY1_9BACT</name>
<dbReference type="Proteomes" id="UP000315003">
    <property type="component" value="Chromosome"/>
</dbReference>
<evidence type="ECO:0000256" key="1">
    <source>
        <dbReference type="ARBA" id="ARBA00001947"/>
    </source>
</evidence>
<feature type="transmembrane region" description="Helical" evidence="12">
    <location>
        <begin position="176"/>
        <end position="196"/>
    </location>
</feature>
<organism evidence="14 15">
    <name type="scientific">Stieleria bergensis</name>
    <dbReference type="NCBI Taxonomy" id="2528025"/>
    <lineage>
        <taxon>Bacteria</taxon>
        <taxon>Pseudomonadati</taxon>
        <taxon>Planctomycetota</taxon>
        <taxon>Planctomycetia</taxon>
        <taxon>Pirellulales</taxon>
        <taxon>Pirellulaceae</taxon>
        <taxon>Stieleria</taxon>
    </lineage>
</organism>
<evidence type="ECO:0000256" key="10">
    <source>
        <dbReference type="ARBA" id="ARBA00023049"/>
    </source>
</evidence>
<comment type="subcellular location">
    <subcellularLocation>
        <location evidence="2">Cell membrane</location>
        <topology evidence="2">Multi-pass membrane protein</topology>
    </subcellularLocation>
</comment>
<dbReference type="RefSeq" id="WP_419188108.1">
    <property type="nucleotide sequence ID" value="NZ_CP036272.1"/>
</dbReference>
<feature type="domain" description="Peptidase M48" evidence="13">
    <location>
        <begin position="263"/>
        <end position="439"/>
    </location>
</feature>
<protein>
    <submittedName>
        <fullName evidence="14">Protease HtpX</fullName>
    </submittedName>
</protein>
<accession>A0A517SQY1</accession>
<evidence type="ECO:0000256" key="3">
    <source>
        <dbReference type="ARBA" id="ARBA00022475"/>
    </source>
</evidence>
<keyword evidence="8" id="KW-0862">Zinc</keyword>
<evidence type="ECO:0000256" key="12">
    <source>
        <dbReference type="SAM" id="Phobius"/>
    </source>
</evidence>
<dbReference type="Pfam" id="PF01435">
    <property type="entry name" value="Peptidase_M48"/>
    <property type="match status" value="1"/>
</dbReference>
<proteinExistence type="predicted"/>
<keyword evidence="4 14" id="KW-0645">Protease</keyword>
<dbReference type="InterPro" id="IPR050083">
    <property type="entry name" value="HtpX_protease"/>
</dbReference>
<feature type="transmembrane region" description="Helical" evidence="12">
    <location>
        <begin position="314"/>
        <end position="335"/>
    </location>
</feature>
<dbReference type="InterPro" id="IPR001915">
    <property type="entry name" value="Peptidase_M48"/>
</dbReference>
<dbReference type="Gene3D" id="3.30.2010.10">
    <property type="entry name" value="Metalloproteases ('zincins'), catalytic domain"/>
    <property type="match status" value="1"/>
</dbReference>
<feature type="transmembrane region" description="Helical" evidence="12">
    <location>
        <begin position="12"/>
        <end position="33"/>
    </location>
</feature>
<feature type="transmembrane region" description="Helical" evidence="12">
    <location>
        <begin position="144"/>
        <end position="164"/>
    </location>
</feature>
<dbReference type="GO" id="GO:0006508">
    <property type="term" value="P:proteolysis"/>
    <property type="evidence" value="ECO:0007669"/>
    <property type="project" value="UniProtKB-KW"/>
</dbReference>
<evidence type="ECO:0000256" key="5">
    <source>
        <dbReference type="ARBA" id="ARBA00022692"/>
    </source>
</evidence>
<keyword evidence="9 12" id="KW-1133">Transmembrane helix</keyword>
<dbReference type="GO" id="GO:0046872">
    <property type="term" value="F:metal ion binding"/>
    <property type="evidence" value="ECO:0007669"/>
    <property type="project" value="UniProtKB-KW"/>
</dbReference>
<gene>
    <name evidence="14" type="primary">htpX</name>
    <name evidence="14" type="ORF">SV7mr_10330</name>
</gene>
<feature type="transmembrane region" description="Helical" evidence="12">
    <location>
        <begin position="95"/>
        <end position="123"/>
    </location>
</feature>
<dbReference type="EMBL" id="CP036272">
    <property type="protein sequence ID" value="QDT58540.1"/>
    <property type="molecule type" value="Genomic_DNA"/>
</dbReference>
<sequence>MQDQPFSFTKSFVLPAFLLFLIPLINGAFFYHAQSSMDDEYRNFALKQIATSADLTAEQKTQLSEVYRTIPLSTLAQDPEFAAELPSQTVFDLQFYRWSILTSVVCVVSAVGMIVLGLASVVVSLRSQRMQYLSMKWGWNLLRLFCTFQTIAQMLMLVSLSYWVTALWMNIFIPKLIFVVGLLALGAIVVMIKGIFTRIDDTFAMNGTVIGKNEAAPLWQELSSICNRVGTEPPDQIVAGIDDSFFVTEHPITLTDQVVTGRSLYVSLSLLKHLKSSEADAILAHEMAHFSGDDTTYSKKIGPLLTRFDHYLNALYQGGITMPVYLFMLCFRGLYELTLGHQRRQREFRADRIATEVTSANDLASGMLRLIAFSTYRASIENKLFDETKELESIDISQRIEEGFTEYAATFVQTEDLRNMSTSHPFDSHPPLDARLQAVGTSVDDQIHFNRLSLAGDGRWYHLIGRAEQAEREQWDAYEEEFRQIHQTVLAYRYLPNTDAEREFVERQFPPVEYDGKKGTLSLDCLSMNFSKWKQPVRFADVNSMTMNDNTLIVAHKGGSDSIVITKLPDKGQEAMGAIENYYGRYLTASDYAKSQTKWASSDAT</sequence>
<dbReference type="AlphaFoldDB" id="A0A517SQY1"/>
<evidence type="ECO:0000256" key="7">
    <source>
        <dbReference type="ARBA" id="ARBA00022801"/>
    </source>
</evidence>
<evidence type="ECO:0000256" key="4">
    <source>
        <dbReference type="ARBA" id="ARBA00022670"/>
    </source>
</evidence>
<evidence type="ECO:0000256" key="8">
    <source>
        <dbReference type="ARBA" id="ARBA00022833"/>
    </source>
</evidence>
<dbReference type="GO" id="GO:0005886">
    <property type="term" value="C:plasma membrane"/>
    <property type="evidence" value="ECO:0007669"/>
    <property type="project" value="UniProtKB-SubCell"/>
</dbReference>
<dbReference type="PANTHER" id="PTHR43221:SF1">
    <property type="entry name" value="PROTEASE HTPX"/>
    <property type="match status" value="1"/>
</dbReference>
<evidence type="ECO:0000256" key="11">
    <source>
        <dbReference type="ARBA" id="ARBA00023136"/>
    </source>
</evidence>
<evidence type="ECO:0000313" key="15">
    <source>
        <dbReference type="Proteomes" id="UP000315003"/>
    </source>
</evidence>
<dbReference type="PANTHER" id="PTHR43221">
    <property type="entry name" value="PROTEASE HTPX"/>
    <property type="match status" value="1"/>
</dbReference>
<evidence type="ECO:0000313" key="14">
    <source>
        <dbReference type="EMBL" id="QDT58540.1"/>
    </source>
</evidence>
<dbReference type="CDD" id="cd07328">
    <property type="entry name" value="M48_Ste24p_like"/>
    <property type="match status" value="1"/>
</dbReference>
<comment type="cofactor">
    <cofactor evidence="1">
        <name>Zn(2+)</name>
        <dbReference type="ChEBI" id="CHEBI:29105"/>
    </cofactor>
</comment>